<keyword evidence="1" id="KW-0472">Membrane</keyword>
<reference evidence="2 3" key="1">
    <citation type="submission" date="2020-07" db="EMBL/GenBank/DDBJ databases">
        <title>MOT database genomes.</title>
        <authorList>
            <person name="Joseph S."/>
            <person name="Aduse-Opoku J."/>
            <person name="Hashim A."/>
            <person name="Wade W."/>
            <person name="Curtis M."/>
        </authorList>
    </citation>
    <scope>NUCLEOTIDE SEQUENCE [LARGE SCALE GENOMIC DNA]</scope>
    <source>
        <strain evidence="2 3">DSM 100099</strain>
    </source>
</reference>
<dbReference type="AlphaFoldDB" id="A0A853EY15"/>
<gene>
    <name evidence="2" type="ORF">HZZ10_14540</name>
</gene>
<keyword evidence="1" id="KW-1133">Transmembrane helix</keyword>
<dbReference type="EMBL" id="JACBYE010000042">
    <property type="protein sequence ID" value="NYS94734.1"/>
    <property type="molecule type" value="Genomic_DNA"/>
</dbReference>
<dbReference type="Proteomes" id="UP000561011">
    <property type="component" value="Unassembled WGS sequence"/>
</dbReference>
<evidence type="ECO:0000256" key="1">
    <source>
        <dbReference type="SAM" id="Phobius"/>
    </source>
</evidence>
<accession>A0A853EY15</accession>
<feature type="transmembrane region" description="Helical" evidence="1">
    <location>
        <begin position="30"/>
        <end position="49"/>
    </location>
</feature>
<organism evidence="2 3">
    <name type="scientific">Sanguibacter inulinus</name>
    <dbReference type="NCBI Taxonomy" id="60922"/>
    <lineage>
        <taxon>Bacteria</taxon>
        <taxon>Bacillati</taxon>
        <taxon>Actinomycetota</taxon>
        <taxon>Actinomycetes</taxon>
        <taxon>Micrococcales</taxon>
        <taxon>Sanguibacteraceae</taxon>
        <taxon>Sanguibacter</taxon>
    </lineage>
</organism>
<evidence type="ECO:0000313" key="2">
    <source>
        <dbReference type="EMBL" id="NYS94734.1"/>
    </source>
</evidence>
<name>A0A853EY15_9MICO</name>
<feature type="transmembrane region" description="Helical" evidence="1">
    <location>
        <begin position="196"/>
        <end position="216"/>
    </location>
</feature>
<keyword evidence="3" id="KW-1185">Reference proteome</keyword>
<evidence type="ECO:0000313" key="3">
    <source>
        <dbReference type="Proteomes" id="UP000561011"/>
    </source>
</evidence>
<proteinExistence type="predicted"/>
<keyword evidence="1" id="KW-0812">Transmembrane</keyword>
<protein>
    <submittedName>
        <fullName evidence="2">Uncharacterized protein</fullName>
    </submittedName>
</protein>
<comment type="caution">
    <text evidence="2">The sequence shown here is derived from an EMBL/GenBank/DDBJ whole genome shotgun (WGS) entry which is preliminary data.</text>
</comment>
<dbReference type="RefSeq" id="WP_179914045.1">
    <property type="nucleotide sequence ID" value="NZ_JACBYE010000042.1"/>
</dbReference>
<sequence length="384" mass="40216">MLRLIAFAALGALLGGVVVAIVGPPGAGIAIAGVAFTVLVFAAVMTRVAGSLGGSVAASPKAVQQARDARRLGLARVDALRQTGTQINDQPLCDIDVTVQPLSGSAFATTVRTVVPITDVPRFQPGAELEVAILLDGGPEIAFVDGELSPRERERLTVPARRSVPVLRVEPHTRVVDGRRKGPLLGVGPKGRPLRLVLFAVVTVAAAAVVVAPYRVAVAQTVDAIQDGHLRPDMRHPDLLAQAQEALVEEIGHDQVTSIVVTKDFVTVDAPLRAGETATDRWTYRGGRVSNEGAATIQPGLAEEQYAWSDVALDQLWGLMETSATEVGLPVGDASASVRRSADGDIDSETFAEAVGPPVITFSIGDDYGSTSFRFAADGSEIED</sequence>